<dbReference type="PANTHER" id="PTHR28529:SF2">
    <property type="entry name" value="DNA REPAIR PROTEIN SWI5 HOMOLOG"/>
    <property type="match status" value="1"/>
</dbReference>
<accession>A0A1J1HW90</accession>
<evidence type="ECO:0000256" key="4">
    <source>
        <dbReference type="ARBA" id="ARBA00023204"/>
    </source>
</evidence>
<organism evidence="8 9">
    <name type="scientific">Clunio marinus</name>
    <dbReference type="NCBI Taxonomy" id="568069"/>
    <lineage>
        <taxon>Eukaryota</taxon>
        <taxon>Metazoa</taxon>
        <taxon>Ecdysozoa</taxon>
        <taxon>Arthropoda</taxon>
        <taxon>Hexapoda</taxon>
        <taxon>Insecta</taxon>
        <taxon>Pterygota</taxon>
        <taxon>Neoptera</taxon>
        <taxon>Endopterygota</taxon>
        <taxon>Diptera</taxon>
        <taxon>Nematocera</taxon>
        <taxon>Chironomoidea</taxon>
        <taxon>Chironomidae</taxon>
        <taxon>Clunio</taxon>
    </lineage>
</organism>
<dbReference type="GO" id="GO:0000724">
    <property type="term" value="P:double-strand break repair via homologous recombination"/>
    <property type="evidence" value="ECO:0007669"/>
    <property type="project" value="TreeGrafter"/>
</dbReference>
<evidence type="ECO:0000313" key="9">
    <source>
        <dbReference type="Proteomes" id="UP000183832"/>
    </source>
</evidence>
<reference evidence="8 9" key="1">
    <citation type="submission" date="2015-04" db="EMBL/GenBank/DDBJ databases">
        <authorList>
            <person name="Syromyatnikov M.Y."/>
            <person name="Popov V.N."/>
        </authorList>
    </citation>
    <scope>NUCLEOTIDE SEQUENCE [LARGE SCALE GENOMIC DNA]</scope>
</reference>
<evidence type="ECO:0000256" key="7">
    <source>
        <dbReference type="SAM" id="Coils"/>
    </source>
</evidence>
<dbReference type="Gene3D" id="1.20.5.170">
    <property type="match status" value="1"/>
</dbReference>
<dbReference type="EMBL" id="CVRI01000018">
    <property type="protein sequence ID" value="CRK90401.1"/>
    <property type="molecule type" value="Genomic_DNA"/>
</dbReference>
<dbReference type="GO" id="GO:0034974">
    <property type="term" value="C:Swi5-Swi2 complex"/>
    <property type="evidence" value="ECO:0007669"/>
    <property type="project" value="TreeGrafter"/>
</dbReference>
<dbReference type="OrthoDB" id="5839at2759"/>
<keyword evidence="4" id="KW-0234">DNA repair</keyword>
<gene>
    <name evidence="8" type="primary">Swi5 family containing protein</name>
    <name evidence="8" type="ORF">CLUMA_CG004096</name>
</gene>
<keyword evidence="3" id="KW-0227">DNA damage</keyword>
<dbReference type="AlphaFoldDB" id="A0A1J1HW90"/>
<comment type="similarity">
    <text evidence="1">Belongs to the SWI5/SAE3 family.</text>
</comment>
<evidence type="ECO:0000313" key="8">
    <source>
        <dbReference type="EMBL" id="CRK90401.1"/>
    </source>
</evidence>
<dbReference type="GO" id="GO:0032798">
    <property type="term" value="C:Swi5-Sfr1 complex"/>
    <property type="evidence" value="ECO:0007669"/>
    <property type="project" value="TreeGrafter"/>
</dbReference>
<dbReference type="Pfam" id="PF07061">
    <property type="entry name" value="Swi5"/>
    <property type="match status" value="1"/>
</dbReference>
<name>A0A1J1HW90_9DIPT</name>
<keyword evidence="9" id="KW-1185">Reference proteome</keyword>
<keyword evidence="7" id="KW-0175">Coiled coil</keyword>
<feature type="coiled-coil region" evidence="7">
    <location>
        <begin position="8"/>
        <end position="35"/>
    </location>
</feature>
<proteinExistence type="inferred from homology"/>
<dbReference type="InterPro" id="IPR010760">
    <property type="entry name" value="DNA-repair_Swi5"/>
</dbReference>
<evidence type="ECO:0000256" key="6">
    <source>
        <dbReference type="ARBA" id="ARBA00030081"/>
    </source>
</evidence>
<dbReference type="Proteomes" id="UP000183832">
    <property type="component" value="Unassembled WGS sequence"/>
</dbReference>
<dbReference type="PANTHER" id="PTHR28529">
    <property type="entry name" value="DNA REPAIR PROTEIN SWI5 HOMOLOG"/>
    <property type="match status" value="1"/>
</dbReference>
<evidence type="ECO:0000256" key="1">
    <source>
        <dbReference type="ARBA" id="ARBA00008060"/>
    </source>
</evidence>
<evidence type="ECO:0000256" key="2">
    <source>
        <dbReference type="ARBA" id="ARBA00019825"/>
    </source>
</evidence>
<evidence type="ECO:0000256" key="3">
    <source>
        <dbReference type="ARBA" id="ARBA00022763"/>
    </source>
</evidence>
<evidence type="ECO:0000256" key="5">
    <source>
        <dbReference type="ARBA" id="ARBA00025380"/>
    </source>
</evidence>
<sequence>MDPASCQKKNICDELDELDQKIEELTQTETNRKQDKIKLYHKYNETKDAAQLILGTLAEKEGLSIKELYKNMTIDFDK</sequence>
<comment type="function">
    <text evidence="5">Component of the swi5-sfr1 complex, a complex required for double-strand break repair via homologous recombination.</text>
</comment>
<protein>
    <recommendedName>
        <fullName evidence="2">DNA repair protein SWI5 homolog</fullName>
    </recommendedName>
    <alternativeName>
        <fullName evidence="6">Protein SAE3 homolog</fullName>
    </alternativeName>
</protein>